<organism evidence="3 4">
    <name type="scientific">Microdochium trichocladiopsis</name>
    <dbReference type="NCBI Taxonomy" id="1682393"/>
    <lineage>
        <taxon>Eukaryota</taxon>
        <taxon>Fungi</taxon>
        <taxon>Dikarya</taxon>
        <taxon>Ascomycota</taxon>
        <taxon>Pezizomycotina</taxon>
        <taxon>Sordariomycetes</taxon>
        <taxon>Xylariomycetidae</taxon>
        <taxon>Xylariales</taxon>
        <taxon>Microdochiaceae</taxon>
        <taxon>Microdochium</taxon>
    </lineage>
</organism>
<dbReference type="EMBL" id="JAGTJQ010000002">
    <property type="protein sequence ID" value="KAH7037662.1"/>
    <property type="molecule type" value="Genomic_DNA"/>
</dbReference>
<dbReference type="GeneID" id="70182325"/>
<keyword evidence="2" id="KW-0812">Transmembrane</keyword>
<keyword evidence="2" id="KW-0472">Membrane</keyword>
<accession>A0A9P9BU31</accession>
<dbReference type="Proteomes" id="UP000756346">
    <property type="component" value="Unassembled WGS sequence"/>
</dbReference>
<comment type="caution">
    <text evidence="3">The sequence shown here is derived from an EMBL/GenBank/DDBJ whole genome shotgun (WGS) entry which is preliminary data.</text>
</comment>
<evidence type="ECO:0000313" key="3">
    <source>
        <dbReference type="EMBL" id="KAH7037662.1"/>
    </source>
</evidence>
<evidence type="ECO:0000313" key="4">
    <source>
        <dbReference type="Proteomes" id="UP000756346"/>
    </source>
</evidence>
<keyword evidence="4" id="KW-1185">Reference proteome</keyword>
<feature type="region of interest" description="Disordered" evidence="1">
    <location>
        <begin position="1"/>
        <end position="22"/>
    </location>
</feature>
<proteinExistence type="predicted"/>
<evidence type="ECO:0000256" key="2">
    <source>
        <dbReference type="SAM" id="Phobius"/>
    </source>
</evidence>
<feature type="region of interest" description="Disordered" evidence="1">
    <location>
        <begin position="35"/>
        <end position="55"/>
    </location>
</feature>
<reference evidence="3" key="1">
    <citation type="journal article" date="2021" name="Nat. Commun.">
        <title>Genetic determinants of endophytism in the Arabidopsis root mycobiome.</title>
        <authorList>
            <person name="Mesny F."/>
            <person name="Miyauchi S."/>
            <person name="Thiergart T."/>
            <person name="Pickel B."/>
            <person name="Atanasova L."/>
            <person name="Karlsson M."/>
            <person name="Huettel B."/>
            <person name="Barry K.W."/>
            <person name="Haridas S."/>
            <person name="Chen C."/>
            <person name="Bauer D."/>
            <person name="Andreopoulos W."/>
            <person name="Pangilinan J."/>
            <person name="LaButti K."/>
            <person name="Riley R."/>
            <person name="Lipzen A."/>
            <person name="Clum A."/>
            <person name="Drula E."/>
            <person name="Henrissat B."/>
            <person name="Kohler A."/>
            <person name="Grigoriev I.V."/>
            <person name="Martin F.M."/>
            <person name="Hacquard S."/>
        </authorList>
    </citation>
    <scope>NUCLEOTIDE SEQUENCE</scope>
    <source>
        <strain evidence="3">MPI-CAGE-CH-0230</strain>
    </source>
</reference>
<feature type="transmembrane region" description="Helical" evidence="2">
    <location>
        <begin position="62"/>
        <end position="87"/>
    </location>
</feature>
<gene>
    <name evidence="3" type="ORF">B0I36DRAFT_314554</name>
</gene>
<evidence type="ECO:0000256" key="1">
    <source>
        <dbReference type="SAM" id="MobiDB-lite"/>
    </source>
</evidence>
<dbReference type="AlphaFoldDB" id="A0A9P9BU31"/>
<sequence length="162" mass="18060">MGGGFEDTQPEKRRRRRKAAPRLWFRARNDPPRHFLSASGGRLYRESEQTPEGTTQDYPRELCLAATILGCMLCLLATIAVEFLAVFECTGFAPLFSPTRGETDTHTHTQNTLAVSGFAAGMKGRDAGNLHVCLKTAGCMLMISVHDYDFVPCPLGRRRVRR</sequence>
<protein>
    <submittedName>
        <fullName evidence="3">Uncharacterized protein</fullName>
    </submittedName>
</protein>
<dbReference type="RefSeq" id="XP_046016783.1">
    <property type="nucleotide sequence ID" value="XM_046152779.1"/>
</dbReference>
<keyword evidence="2" id="KW-1133">Transmembrane helix</keyword>
<name>A0A9P9BU31_9PEZI</name>